<evidence type="ECO:0000256" key="2">
    <source>
        <dbReference type="ARBA" id="ARBA00023125"/>
    </source>
</evidence>
<dbReference type="EMBL" id="VDFV01000004">
    <property type="protein sequence ID" value="TNC73436.1"/>
    <property type="molecule type" value="Genomic_DNA"/>
</dbReference>
<dbReference type="GO" id="GO:0006355">
    <property type="term" value="P:regulation of DNA-templated transcription"/>
    <property type="evidence" value="ECO:0007669"/>
    <property type="project" value="InterPro"/>
</dbReference>
<keyword evidence="3" id="KW-0804">Transcription</keyword>
<evidence type="ECO:0000259" key="4">
    <source>
        <dbReference type="SMART" id="SM00421"/>
    </source>
</evidence>
<gene>
    <name evidence="5" type="ORF">FHG71_06230</name>
</gene>
<protein>
    <submittedName>
        <fullName evidence="5">LuxR family transcriptional regulator</fullName>
    </submittedName>
</protein>
<sequence>MKVGHGPAGRGRPVGGVAARVDPVSIDPADLAPAGHYLALRLGFAAPTVEVNRLPPAWVDHYTRRGFMLMDPVMRWLYENEGCVRWSAIEHPDPQGILDLAGSHGLVFGAAVAYRDPEGRRSFGSFARTDREFADEEMALLLAHVRARHLALVPPRNLTAAEIEALRLVKAGQRLKQIAHELGVTEGAVKQRLKNARVKLSAKTGAEAISRAAFFGLI</sequence>
<keyword evidence="1" id="KW-0805">Transcription regulation</keyword>
<dbReference type="Gene3D" id="1.10.10.10">
    <property type="entry name" value="Winged helix-like DNA-binding domain superfamily/Winged helix DNA-binding domain"/>
    <property type="match status" value="1"/>
</dbReference>
<dbReference type="CDD" id="cd06170">
    <property type="entry name" value="LuxR_C_like"/>
    <property type="match status" value="1"/>
</dbReference>
<dbReference type="SUPFAM" id="SSF75516">
    <property type="entry name" value="Pheromone-binding domain of LuxR-like quorum-sensing transcription factors"/>
    <property type="match status" value="1"/>
</dbReference>
<dbReference type="GO" id="GO:0003677">
    <property type="term" value="F:DNA binding"/>
    <property type="evidence" value="ECO:0007669"/>
    <property type="project" value="UniProtKB-KW"/>
</dbReference>
<comment type="caution">
    <text evidence="5">The sequence shown here is derived from an EMBL/GenBank/DDBJ whole genome shotgun (WGS) entry which is preliminary data.</text>
</comment>
<evidence type="ECO:0000256" key="1">
    <source>
        <dbReference type="ARBA" id="ARBA00023015"/>
    </source>
</evidence>
<dbReference type="InterPro" id="IPR016032">
    <property type="entry name" value="Sig_transdc_resp-reg_C-effctor"/>
</dbReference>
<dbReference type="InterPro" id="IPR005143">
    <property type="entry name" value="TF_LuxR_autoind-bd_dom"/>
</dbReference>
<name>A0A5C4NJZ7_9RHOB</name>
<dbReference type="Gene3D" id="3.30.450.80">
    <property type="entry name" value="Transcription factor LuxR-like, autoinducer-binding domain"/>
    <property type="match status" value="1"/>
</dbReference>
<evidence type="ECO:0000256" key="3">
    <source>
        <dbReference type="ARBA" id="ARBA00023163"/>
    </source>
</evidence>
<keyword evidence="6" id="KW-1185">Reference proteome</keyword>
<dbReference type="InterPro" id="IPR000792">
    <property type="entry name" value="Tscrpt_reg_LuxR_C"/>
</dbReference>
<accession>A0A5C4NJZ7</accession>
<dbReference type="SUPFAM" id="SSF46894">
    <property type="entry name" value="C-terminal effector domain of the bipartite response regulators"/>
    <property type="match status" value="1"/>
</dbReference>
<evidence type="ECO:0000313" key="6">
    <source>
        <dbReference type="Proteomes" id="UP000305709"/>
    </source>
</evidence>
<dbReference type="InterPro" id="IPR036693">
    <property type="entry name" value="TF_LuxR_autoind-bd_dom_sf"/>
</dbReference>
<organism evidence="5 6">
    <name type="scientific">Rubellimicrobium roseum</name>
    <dbReference type="NCBI Taxonomy" id="687525"/>
    <lineage>
        <taxon>Bacteria</taxon>
        <taxon>Pseudomonadati</taxon>
        <taxon>Pseudomonadota</taxon>
        <taxon>Alphaproteobacteria</taxon>
        <taxon>Rhodobacterales</taxon>
        <taxon>Roseobacteraceae</taxon>
        <taxon>Rubellimicrobium</taxon>
    </lineage>
</organism>
<dbReference type="SMART" id="SM00421">
    <property type="entry name" value="HTH_LUXR"/>
    <property type="match status" value="1"/>
</dbReference>
<dbReference type="OrthoDB" id="7826109at2"/>
<evidence type="ECO:0000313" key="5">
    <source>
        <dbReference type="EMBL" id="TNC73436.1"/>
    </source>
</evidence>
<reference evidence="5 6" key="1">
    <citation type="submission" date="2019-06" db="EMBL/GenBank/DDBJ databases">
        <authorList>
            <person name="Jiang L."/>
        </authorList>
    </citation>
    <scope>NUCLEOTIDE SEQUENCE [LARGE SCALE GENOMIC DNA]</scope>
    <source>
        <strain evidence="5 6">YIM 48858</strain>
    </source>
</reference>
<feature type="domain" description="HTH luxR-type" evidence="4">
    <location>
        <begin position="155"/>
        <end position="212"/>
    </location>
</feature>
<keyword evidence="2" id="KW-0238">DNA-binding</keyword>
<dbReference type="AlphaFoldDB" id="A0A5C4NJZ7"/>
<dbReference type="Pfam" id="PF00196">
    <property type="entry name" value="GerE"/>
    <property type="match status" value="1"/>
</dbReference>
<proteinExistence type="predicted"/>
<dbReference type="Pfam" id="PF03472">
    <property type="entry name" value="Autoind_bind"/>
    <property type="match status" value="1"/>
</dbReference>
<dbReference type="InterPro" id="IPR036388">
    <property type="entry name" value="WH-like_DNA-bd_sf"/>
</dbReference>
<dbReference type="Proteomes" id="UP000305709">
    <property type="component" value="Unassembled WGS sequence"/>
</dbReference>